<dbReference type="FunFam" id="1.10.10.60:FF:000121">
    <property type="entry name" value="Myb transcription factor"/>
    <property type="match status" value="1"/>
</dbReference>
<dbReference type="PROSITE" id="PS50090">
    <property type="entry name" value="MYB_LIKE"/>
    <property type="match status" value="2"/>
</dbReference>
<feature type="domain" description="HTH myb-type" evidence="7">
    <location>
        <begin position="62"/>
        <end position="116"/>
    </location>
</feature>
<dbReference type="GO" id="GO:0005634">
    <property type="term" value="C:nucleus"/>
    <property type="evidence" value="ECO:0007669"/>
    <property type="project" value="UniProtKB-SubCell"/>
</dbReference>
<dbReference type="InterPro" id="IPR001005">
    <property type="entry name" value="SANT/Myb"/>
</dbReference>
<evidence type="ECO:0000256" key="4">
    <source>
        <dbReference type="ARBA" id="ARBA00023163"/>
    </source>
</evidence>
<dbReference type="InterPro" id="IPR017930">
    <property type="entry name" value="Myb_dom"/>
</dbReference>
<sequence>MGRTPCCDRKGLKKGPWAPEEDEILVNYIKKHGHGSWRSLPKLAGLLRCGKSCRLRWTNYLRPDIKRGPFTLEEEKLVIQLHGILGNRWAAIASQLPGRTDNEIKNLWNTHLKKRLVCMGLDPQTHEPFTPCGPTTAAPTSPATRHMAQWESARLEAEARLSRESLLFSSPPLGKPDSDYFLRLWNSEVGESFRKLNREDKTACQSPISQASSSTKCGSVSAVTIDICPNIAGSSTPASNQIEDTACKSFKSCTEDPVDASDSSCSNESEDSSDTALQLLLDFPINNDMSFLENVDAYATSAAMLTDTSFISPSEGYLKA</sequence>
<keyword evidence="4" id="KW-0804">Transcription</keyword>
<dbReference type="FunFam" id="1.10.10.60:FF:000198">
    <property type="entry name" value="MYB transcription factor"/>
    <property type="match status" value="1"/>
</dbReference>
<reference evidence="9" key="1">
    <citation type="submission" date="2025-08" db="UniProtKB">
        <authorList>
            <consortium name="RefSeq"/>
        </authorList>
    </citation>
    <scope>IDENTIFICATION</scope>
    <source>
        <tissue evidence="9">Leaf</tissue>
    </source>
</reference>
<comment type="subcellular location">
    <subcellularLocation>
        <location evidence="1">Nucleus</location>
    </subcellularLocation>
</comment>
<proteinExistence type="predicted"/>
<evidence type="ECO:0000256" key="3">
    <source>
        <dbReference type="ARBA" id="ARBA00023125"/>
    </source>
</evidence>
<protein>
    <submittedName>
        <fullName evidence="9">Transcription factor MYB41</fullName>
    </submittedName>
</protein>
<name>A0A6J1A1E7_9ROSI</name>
<evidence type="ECO:0000259" key="6">
    <source>
        <dbReference type="PROSITE" id="PS50090"/>
    </source>
</evidence>
<dbReference type="OrthoDB" id="2143914at2759"/>
<keyword evidence="3" id="KW-0238">DNA-binding</keyword>
<dbReference type="Pfam" id="PF00249">
    <property type="entry name" value="Myb_DNA-binding"/>
    <property type="match status" value="2"/>
</dbReference>
<dbReference type="PROSITE" id="PS51294">
    <property type="entry name" value="HTH_MYB"/>
    <property type="match status" value="2"/>
</dbReference>
<evidence type="ECO:0000256" key="5">
    <source>
        <dbReference type="ARBA" id="ARBA00023242"/>
    </source>
</evidence>
<dbReference type="InterPro" id="IPR015495">
    <property type="entry name" value="Myb_TF_plants"/>
</dbReference>
<dbReference type="GeneID" id="110413924"/>
<evidence type="ECO:0000259" key="7">
    <source>
        <dbReference type="PROSITE" id="PS51294"/>
    </source>
</evidence>
<dbReference type="Gene3D" id="1.10.10.60">
    <property type="entry name" value="Homeodomain-like"/>
    <property type="match status" value="2"/>
</dbReference>
<dbReference type="Proteomes" id="UP000504621">
    <property type="component" value="Unplaced"/>
</dbReference>
<evidence type="ECO:0000313" key="8">
    <source>
        <dbReference type="Proteomes" id="UP000504621"/>
    </source>
</evidence>
<feature type="domain" description="Myb-like" evidence="6">
    <location>
        <begin position="9"/>
        <end position="61"/>
    </location>
</feature>
<dbReference type="PANTHER" id="PTHR10641">
    <property type="entry name" value="MYB FAMILY TRANSCRIPTION FACTOR"/>
    <property type="match status" value="1"/>
</dbReference>
<keyword evidence="5" id="KW-0539">Nucleus</keyword>
<dbReference type="RefSeq" id="XP_021280626.1">
    <property type="nucleotide sequence ID" value="XM_021424951.1"/>
</dbReference>
<feature type="domain" description="HTH myb-type" evidence="7">
    <location>
        <begin position="9"/>
        <end position="61"/>
    </location>
</feature>
<feature type="domain" description="Myb-like" evidence="6">
    <location>
        <begin position="62"/>
        <end position="112"/>
    </location>
</feature>
<keyword evidence="2" id="KW-0805">Transcription regulation</keyword>
<evidence type="ECO:0000313" key="9">
    <source>
        <dbReference type="RefSeq" id="XP_021280626.1"/>
    </source>
</evidence>
<dbReference type="InterPro" id="IPR009057">
    <property type="entry name" value="Homeodomain-like_sf"/>
</dbReference>
<dbReference type="PANTHER" id="PTHR10641:SF622">
    <property type="entry name" value="TRANSCRIPTION FACTOR MYB17"/>
    <property type="match status" value="1"/>
</dbReference>
<keyword evidence="8" id="KW-1185">Reference proteome</keyword>
<evidence type="ECO:0000256" key="1">
    <source>
        <dbReference type="ARBA" id="ARBA00004123"/>
    </source>
</evidence>
<dbReference type="AlphaFoldDB" id="A0A6J1A1E7"/>
<gene>
    <name evidence="9" type="primary">LOC110413924</name>
</gene>
<dbReference type="GO" id="GO:0003677">
    <property type="term" value="F:DNA binding"/>
    <property type="evidence" value="ECO:0007669"/>
    <property type="project" value="UniProtKB-KW"/>
</dbReference>
<evidence type="ECO:0000256" key="2">
    <source>
        <dbReference type="ARBA" id="ARBA00023015"/>
    </source>
</evidence>
<dbReference type="SUPFAM" id="SSF46689">
    <property type="entry name" value="Homeodomain-like"/>
    <property type="match status" value="1"/>
</dbReference>
<organism evidence="8 9">
    <name type="scientific">Herrania umbratica</name>
    <dbReference type="NCBI Taxonomy" id="108875"/>
    <lineage>
        <taxon>Eukaryota</taxon>
        <taxon>Viridiplantae</taxon>
        <taxon>Streptophyta</taxon>
        <taxon>Embryophyta</taxon>
        <taxon>Tracheophyta</taxon>
        <taxon>Spermatophyta</taxon>
        <taxon>Magnoliopsida</taxon>
        <taxon>eudicotyledons</taxon>
        <taxon>Gunneridae</taxon>
        <taxon>Pentapetalae</taxon>
        <taxon>rosids</taxon>
        <taxon>malvids</taxon>
        <taxon>Malvales</taxon>
        <taxon>Malvaceae</taxon>
        <taxon>Byttnerioideae</taxon>
        <taxon>Herrania</taxon>
    </lineage>
</organism>
<dbReference type="CDD" id="cd00167">
    <property type="entry name" value="SANT"/>
    <property type="match status" value="2"/>
</dbReference>
<accession>A0A6J1A1E7</accession>
<dbReference type="SMART" id="SM00717">
    <property type="entry name" value="SANT"/>
    <property type="match status" value="2"/>
</dbReference>